<proteinExistence type="inferred from homology"/>
<dbReference type="InterPro" id="IPR003960">
    <property type="entry name" value="ATPase_AAA_CS"/>
</dbReference>
<comment type="similarity">
    <text evidence="2 15">In the C-terminal section; belongs to the peptidase M41 family.</text>
</comment>
<name>A0A9D1ALL8_9FIRM</name>
<comment type="similarity">
    <text evidence="16">Belongs to the AAA ATPase family.</text>
</comment>
<dbReference type="InterPro" id="IPR005936">
    <property type="entry name" value="FtsH"/>
</dbReference>
<reference evidence="18" key="1">
    <citation type="submission" date="2020-10" db="EMBL/GenBank/DDBJ databases">
        <authorList>
            <person name="Gilroy R."/>
        </authorList>
    </citation>
    <scope>NUCLEOTIDE SEQUENCE</scope>
    <source>
        <strain evidence="18">ChiSxjej1B13-7958</strain>
    </source>
</reference>
<dbReference type="InterPro" id="IPR003959">
    <property type="entry name" value="ATPase_AAA_core"/>
</dbReference>
<dbReference type="Gene3D" id="1.10.8.60">
    <property type="match status" value="1"/>
</dbReference>
<evidence type="ECO:0000256" key="2">
    <source>
        <dbReference type="ARBA" id="ARBA00010044"/>
    </source>
</evidence>
<feature type="binding site" evidence="15">
    <location>
        <position position="505"/>
    </location>
    <ligand>
        <name>Zn(2+)</name>
        <dbReference type="ChEBI" id="CHEBI:29105"/>
        <note>catalytic</note>
    </ligand>
</feature>
<feature type="transmembrane region" description="Helical" evidence="15">
    <location>
        <begin position="111"/>
        <end position="132"/>
    </location>
</feature>
<dbReference type="PANTHER" id="PTHR23076:SF97">
    <property type="entry name" value="ATP-DEPENDENT ZINC METALLOPROTEASE YME1L1"/>
    <property type="match status" value="1"/>
</dbReference>
<evidence type="ECO:0000256" key="12">
    <source>
        <dbReference type="ARBA" id="ARBA00023049"/>
    </source>
</evidence>
<evidence type="ECO:0000256" key="9">
    <source>
        <dbReference type="ARBA" id="ARBA00022833"/>
    </source>
</evidence>
<dbReference type="SUPFAM" id="SSF140990">
    <property type="entry name" value="FtsH protease domain-like"/>
    <property type="match status" value="1"/>
</dbReference>
<dbReference type="GO" id="GO:0016887">
    <property type="term" value="F:ATP hydrolysis activity"/>
    <property type="evidence" value="ECO:0007669"/>
    <property type="project" value="UniProtKB-UniRule"/>
</dbReference>
<dbReference type="FunFam" id="1.10.8.60:FF:000001">
    <property type="entry name" value="ATP-dependent zinc metalloprotease FtsH"/>
    <property type="match status" value="1"/>
</dbReference>
<dbReference type="Gene3D" id="1.20.58.760">
    <property type="entry name" value="Peptidase M41"/>
    <property type="match status" value="1"/>
</dbReference>
<dbReference type="CDD" id="cd19501">
    <property type="entry name" value="RecA-like_FtsH"/>
    <property type="match status" value="1"/>
</dbReference>
<dbReference type="HAMAP" id="MF_01458">
    <property type="entry name" value="FtsH"/>
    <property type="match status" value="1"/>
</dbReference>
<dbReference type="Pfam" id="PF17862">
    <property type="entry name" value="AAA_lid_3"/>
    <property type="match status" value="1"/>
</dbReference>
<dbReference type="PANTHER" id="PTHR23076">
    <property type="entry name" value="METALLOPROTEASE M41 FTSH"/>
    <property type="match status" value="1"/>
</dbReference>
<keyword evidence="7 15" id="KW-0547">Nucleotide-binding</keyword>
<dbReference type="InterPro" id="IPR041569">
    <property type="entry name" value="AAA_lid_3"/>
</dbReference>
<keyword evidence="13 15" id="KW-0472">Membrane</keyword>
<dbReference type="EC" id="3.4.24.-" evidence="15"/>
<dbReference type="GO" id="GO:0005524">
    <property type="term" value="F:ATP binding"/>
    <property type="evidence" value="ECO:0007669"/>
    <property type="project" value="UniProtKB-UniRule"/>
</dbReference>
<comment type="subunit">
    <text evidence="15">Homohexamer.</text>
</comment>
<evidence type="ECO:0000256" key="14">
    <source>
        <dbReference type="ARBA" id="ARBA00061570"/>
    </source>
</evidence>
<comment type="function">
    <text evidence="15">Acts as a processive, ATP-dependent zinc metallopeptidase for both cytoplasmic and membrane proteins. Plays a role in the quality control of integral membrane proteins.</text>
</comment>
<dbReference type="GO" id="GO:0006508">
    <property type="term" value="P:proteolysis"/>
    <property type="evidence" value="ECO:0007669"/>
    <property type="project" value="UniProtKB-KW"/>
</dbReference>
<evidence type="ECO:0000313" key="18">
    <source>
        <dbReference type="EMBL" id="HIR46629.1"/>
    </source>
</evidence>
<evidence type="ECO:0000256" key="7">
    <source>
        <dbReference type="ARBA" id="ARBA00022741"/>
    </source>
</evidence>
<feature type="active site" evidence="15">
    <location>
        <position position="429"/>
    </location>
</feature>
<dbReference type="InterPro" id="IPR011546">
    <property type="entry name" value="Pept_M41_FtsH_extracell"/>
</dbReference>
<evidence type="ECO:0000256" key="15">
    <source>
        <dbReference type="HAMAP-Rule" id="MF_01458"/>
    </source>
</evidence>
<evidence type="ECO:0000256" key="5">
    <source>
        <dbReference type="ARBA" id="ARBA00022692"/>
    </source>
</evidence>
<dbReference type="InterPro" id="IPR037219">
    <property type="entry name" value="Peptidase_M41-like"/>
</dbReference>
<evidence type="ECO:0000256" key="6">
    <source>
        <dbReference type="ARBA" id="ARBA00022723"/>
    </source>
</evidence>
<accession>A0A9D1ALL8</accession>
<feature type="domain" description="AAA+ ATPase" evidence="17">
    <location>
        <begin position="198"/>
        <end position="337"/>
    </location>
</feature>
<dbReference type="Gene3D" id="3.40.50.300">
    <property type="entry name" value="P-loop containing nucleotide triphosphate hydrolases"/>
    <property type="match status" value="1"/>
</dbReference>
<keyword evidence="12 15" id="KW-0482">Metalloprotease</keyword>
<feature type="binding site" evidence="15">
    <location>
        <position position="428"/>
    </location>
    <ligand>
        <name>Zn(2+)</name>
        <dbReference type="ChEBI" id="CHEBI:29105"/>
        <note>catalytic</note>
    </ligand>
</feature>
<dbReference type="Proteomes" id="UP000824242">
    <property type="component" value="Unassembled WGS sequence"/>
</dbReference>
<comment type="cofactor">
    <cofactor evidence="15">
        <name>Zn(2+)</name>
        <dbReference type="ChEBI" id="CHEBI:29105"/>
    </cofactor>
    <text evidence="15">Binds 1 zinc ion per subunit.</text>
</comment>
<dbReference type="FunFam" id="1.20.58.760:FF:000001">
    <property type="entry name" value="ATP-dependent zinc metalloprotease FtsH"/>
    <property type="match status" value="1"/>
</dbReference>
<dbReference type="FunFam" id="3.40.50.300:FF:000001">
    <property type="entry name" value="ATP-dependent zinc metalloprotease FtsH"/>
    <property type="match status" value="1"/>
</dbReference>
<feature type="binding site" evidence="15">
    <location>
        <begin position="206"/>
        <end position="213"/>
    </location>
    <ligand>
        <name>ATP</name>
        <dbReference type="ChEBI" id="CHEBI:30616"/>
    </ligand>
</feature>
<evidence type="ECO:0000256" key="3">
    <source>
        <dbReference type="ARBA" id="ARBA00022475"/>
    </source>
</evidence>
<feature type="transmembrane region" description="Helical" evidence="15">
    <location>
        <begin position="12"/>
        <end position="31"/>
    </location>
</feature>
<dbReference type="Gene3D" id="3.30.720.210">
    <property type="match status" value="1"/>
</dbReference>
<dbReference type="GO" id="GO:0005886">
    <property type="term" value="C:plasma membrane"/>
    <property type="evidence" value="ECO:0007669"/>
    <property type="project" value="UniProtKB-SubCell"/>
</dbReference>
<dbReference type="InterPro" id="IPR003593">
    <property type="entry name" value="AAA+_ATPase"/>
</dbReference>
<reference evidence="18" key="2">
    <citation type="journal article" date="2021" name="PeerJ">
        <title>Extensive microbial diversity within the chicken gut microbiome revealed by metagenomics and culture.</title>
        <authorList>
            <person name="Gilroy R."/>
            <person name="Ravi A."/>
            <person name="Getino M."/>
            <person name="Pursley I."/>
            <person name="Horton D.L."/>
            <person name="Alikhan N.F."/>
            <person name="Baker D."/>
            <person name="Gharbi K."/>
            <person name="Hall N."/>
            <person name="Watson M."/>
            <person name="Adriaenssens E.M."/>
            <person name="Foster-Nyarko E."/>
            <person name="Jarju S."/>
            <person name="Secka A."/>
            <person name="Antonio M."/>
            <person name="Oren A."/>
            <person name="Chaudhuri R.R."/>
            <person name="La Ragione R."/>
            <person name="Hildebrand F."/>
            <person name="Pallen M.J."/>
        </authorList>
    </citation>
    <scope>NUCLEOTIDE SEQUENCE</scope>
    <source>
        <strain evidence="18">ChiSxjej1B13-7958</strain>
    </source>
</reference>
<dbReference type="SUPFAM" id="SSF52540">
    <property type="entry name" value="P-loop containing nucleoside triphosphate hydrolases"/>
    <property type="match status" value="1"/>
</dbReference>
<dbReference type="NCBIfam" id="TIGR01241">
    <property type="entry name" value="FtsH_fam"/>
    <property type="match status" value="1"/>
</dbReference>
<evidence type="ECO:0000256" key="11">
    <source>
        <dbReference type="ARBA" id="ARBA00022989"/>
    </source>
</evidence>
<dbReference type="GO" id="GO:0030163">
    <property type="term" value="P:protein catabolic process"/>
    <property type="evidence" value="ECO:0007669"/>
    <property type="project" value="UniProtKB-UniRule"/>
</dbReference>
<dbReference type="GO" id="GO:0004176">
    <property type="term" value="F:ATP-dependent peptidase activity"/>
    <property type="evidence" value="ECO:0007669"/>
    <property type="project" value="InterPro"/>
</dbReference>
<evidence type="ECO:0000256" key="16">
    <source>
        <dbReference type="RuleBase" id="RU003651"/>
    </source>
</evidence>
<organism evidence="18 19">
    <name type="scientific">Candidatus Caccousia avicola</name>
    <dbReference type="NCBI Taxonomy" id="2840721"/>
    <lineage>
        <taxon>Bacteria</taxon>
        <taxon>Bacillati</taxon>
        <taxon>Bacillota</taxon>
        <taxon>Clostridia</taxon>
        <taxon>Eubacteriales</taxon>
        <taxon>Oscillospiraceae</taxon>
        <taxon>Oscillospiraceae incertae sedis</taxon>
        <taxon>Candidatus Caccousia</taxon>
    </lineage>
</organism>
<keyword evidence="11 15" id="KW-1133">Transmembrane helix</keyword>
<keyword evidence="10 15" id="KW-0067">ATP-binding</keyword>
<protein>
    <recommendedName>
        <fullName evidence="15">ATP-dependent zinc metalloprotease FtsH</fullName>
        <ecNumber evidence="15">3.4.24.-</ecNumber>
    </recommendedName>
</protein>
<evidence type="ECO:0000256" key="1">
    <source>
        <dbReference type="ARBA" id="ARBA00004370"/>
    </source>
</evidence>
<dbReference type="GO" id="GO:0004222">
    <property type="term" value="F:metalloendopeptidase activity"/>
    <property type="evidence" value="ECO:0007669"/>
    <property type="project" value="InterPro"/>
</dbReference>
<keyword evidence="4 15" id="KW-0645">Protease</keyword>
<evidence type="ECO:0000313" key="19">
    <source>
        <dbReference type="Proteomes" id="UP000824242"/>
    </source>
</evidence>
<dbReference type="AlphaFoldDB" id="A0A9D1ALL8"/>
<evidence type="ECO:0000256" key="8">
    <source>
        <dbReference type="ARBA" id="ARBA00022801"/>
    </source>
</evidence>
<dbReference type="EMBL" id="DVGZ01000029">
    <property type="protein sequence ID" value="HIR46629.1"/>
    <property type="molecule type" value="Genomic_DNA"/>
</dbReference>
<dbReference type="PROSITE" id="PS00674">
    <property type="entry name" value="AAA"/>
    <property type="match status" value="1"/>
</dbReference>
<keyword evidence="8 15" id="KW-0378">Hydrolase</keyword>
<dbReference type="InterPro" id="IPR000642">
    <property type="entry name" value="Peptidase_M41"/>
</dbReference>
<dbReference type="Pfam" id="PF01434">
    <property type="entry name" value="Peptidase_M41"/>
    <property type="match status" value="1"/>
</dbReference>
<comment type="subcellular location">
    <subcellularLocation>
        <location evidence="15">Cell membrane</location>
        <topology evidence="15">Multi-pass membrane protein</topology>
        <orientation evidence="15">Cytoplasmic side</orientation>
    </subcellularLocation>
    <subcellularLocation>
        <location evidence="1">Membrane</location>
    </subcellularLocation>
</comment>
<feature type="binding site" evidence="15">
    <location>
        <position position="432"/>
    </location>
    <ligand>
        <name>Zn(2+)</name>
        <dbReference type="ChEBI" id="CHEBI:29105"/>
        <note>catalytic</note>
    </ligand>
</feature>
<evidence type="ECO:0000256" key="4">
    <source>
        <dbReference type="ARBA" id="ARBA00022670"/>
    </source>
</evidence>
<dbReference type="GO" id="GO:0008270">
    <property type="term" value="F:zinc ion binding"/>
    <property type="evidence" value="ECO:0007669"/>
    <property type="project" value="UniProtKB-UniRule"/>
</dbReference>
<keyword evidence="5 15" id="KW-0812">Transmembrane</keyword>
<sequence length="614" mass="66862">MVEQKKNPRKSLIWYCVIVLAVMAVLNTILLPQFSRMKTKEVDYSTFLTMLENGEVKQVEKDGDVIAFNSTNENDPFIYVTGAWDDPDLVDRLTQAGVQFTKVVPREESPWLSLLIGLVLPTALLWGAGYLLMRSMQKKMGGPNAMSFGKSNAKIYVAAQTGKTFADVAGEDEAKEALKEIVDFLHDPKKYESIGATMPKGALLVGPPGTGKTLLAKAVAGEANVPFFSISGSEFVEMFVGMGAAKVRDLFKQAQEKAPCIVFIDEIDTIGKKRDSAGLTGNDEREQTLNQLLTEMDGFDGKKGVVILAATNRPETLDKALLRPGRFDRRIPVELPDLQGRESILRVHAQDVKLGPDIDFSAIARATAGASGAELANIINEAALRAVRLGRFAVTQEDLEESVEVILAGYQRKSAVIAPKEKQIVAYHEIGHALVAAKQTDSAPVHKITIVPRTSGALGYTMQVAEDESVLMSREEIFNKIATLTGGRSAEELIFGTCTSGASNDIEQATKLARSMVTRLGMSEKFGMIALETQSNKYLGGDTSLACSEGTARQVDEEVITLIGKAHEKAFSILKENLPALHELAHYLLEKETITGEEFMEILKKYDSPAALEG</sequence>
<evidence type="ECO:0000259" key="17">
    <source>
        <dbReference type="SMART" id="SM00382"/>
    </source>
</evidence>
<dbReference type="InterPro" id="IPR027417">
    <property type="entry name" value="P-loop_NTPase"/>
</dbReference>
<evidence type="ECO:0000256" key="13">
    <source>
        <dbReference type="ARBA" id="ARBA00023136"/>
    </source>
</evidence>
<comment type="caution">
    <text evidence="18">The sequence shown here is derived from an EMBL/GenBank/DDBJ whole genome shotgun (WGS) entry which is preliminary data.</text>
</comment>
<dbReference type="SMART" id="SM00382">
    <property type="entry name" value="AAA"/>
    <property type="match status" value="1"/>
</dbReference>
<comment type="similarity">
    <text evidence="14 15">In the central section; belongs to the AAA ATPase family.</text>
</comment>
<evidence type="ECO:0000256" key="10">
    <source>
        <dbReference type="ARBA" id="ARBA00022840"/>
    </source>
</evidence>
<keyword evidence="3 15" id="KW-1003">Cell membrane</keyword>
<dbReference type="Pfam" id="PF00004">
    <property type="entry name" value="AAA"/>
    <property type="match status" value="1"/>
</dbReference>
<dbReference type="Pfam" id="PF06480">
    <property type="entry name" value="FtsH_ext"/>
    <property type="match status" value="1"/>
</dbReference>
<keyword evidence="9 15" id="KW-0862">Zinc</keyword>
<gene>
    <name evidence="15 18" type="primary">ftsH</name>
    <name evidence="18" type="ORF">IAB89_03060</name>
</gene>
<keyword evidence="6 15" id="KW-0479">Metal-binding</keyword>